<accession>A0A485LLZ7</accession>
<keyword evidence="11" id="KW-1185">Reference proteome</keyword>
<evidence type="ECO:0000256" key="5">
    <source>
        <dbReference type="ARBA" id="ARBA00022840"/>
    </source>
</evidence>
<dbReference type="SMART" id="SM00220">
    <property type="entry name" value="S_TKc"/>
    <property type="match status" value="1"/>
</dbReference>
<keyword evidence="2" id="KW-0808">Transferase</keyword>
<dbReference type="Gene3D" id="1.20.5.340">
    <property type="match status" value="1"/>
</dbReference>
<feature type="region of interest" description="Disordered" evidence="7">
    <location>
        <begin position="533"/>
        <end position="570"/>
    </location>
</feature>
<evidence type="ECO:0000256" key="6">
    <source>
        <dbReference type="SAM" id="Coils"/>
    </source>
</evidence>
<dbReference type="PANTHER" id="PTHR24346:SF82">
    <property type="entry name" value="KP78A-RELATED"/>
    <property type="match status" value="1"/>
</dbReference>
<keyword evidence="4" id="KW-0418">Kinase</keyword>
<protein>
    <submittedName>
        <fullName evidence="10">Aste57867_23102 protein</fullName>
    </submittedName>
</protein>
<feature type="coiled-coil region" evidence="6">
    <location>
        <begin position="107"/>
        <end position="169"/>
    </location>
</feature>
<dbReference type="GO" id="GO:0004674">
    <property type="term" value="F:protein serine/threonine kinase activity"/>
    <property type="evidence" value="ECO:0007669"/>
    <property type="project" value="UniProtKB-KW"/>
</dbReference>
<organism evidence="10 11">
    <name type="scientific">Aphanomyces stellatus</name>
    <dbReference type="NCBI Taxonomy" id="120398"/>
    <lineage>
        <taxon>Eukaryota</taxon>
        <taxon>Sar</taxon>
        <taxon>Stramenopiles</taxon>
        <taxon>Oomycota</taxon>
        <taxon>Saprolegniomycetes</taxon>
        <taxon>Saprolegniales</taxon>
        <taxon>Verrucalvaceae</taxon>
        <taxon>Aphanomyces</taxon>
    </lineage>
</organism>
<dbReference type="AlphaFoldDB" id="A0A485LLZ7"/>
<keyword evidence="5" id="KW-0067">ATP-binding</keyword>
<dbReference type="EMBL" id="CAADRA010007254">
    <property type="protein sequence ID" value="VFT99750.1"/>
    <property type="molecule type" value="Genomic_DNA"/>
</dbReference>
<evidence type="ECO:0000256" key="7">
    <source>
        <dbReference type="SAM" id="MobiDB-lite"/>
    </source>
</evidence>
<keyword evidence="6" id="KW-0175">Coiled coil</keyword>
<dbReference type="GO" id="GO:0035556">
    <property type="term" value="P:intracellular signal transduction"/>
    <property type="evidence" value="ECO:0007669"/>
    <property type="project" value="TreeGrafter"/>
</dbReference>
<dbReference type="InterPro" id="IPR011009">
    <property type="entry name" value="Kinase-like_dom_sf"/>
</dbReference>
<dbReference type="Gene3D" id="1.10.510.10">
    <property type="entry name" value="Transferase(Phosphotransferase) domain 1"/>
    <property type="match status" value="1"/>
</dbReference>
<keyword evidence="3" id="KW-0547">Nucleotide-binding</keyword>
<evidence type="ECO:0000256" key="4">
    <source>
        <dbReference type="ARBA" id="ARBA00022777"/>
    </source>
</evidence>
<dbReference type="PROSITE" id="PS50011">
    <property type="entry name" value="PROTEIN_KINASE_DOM"/>
    <property type="match status" value="1"/>
</dbReference>
<name>A0A485LLZ7_9STRA</name>
<gene>
    <name evidence="10" type="primary">Aste57867_23102</name>
    <name evidence="9" type="ORF">As57867_023031</name>
    <name evidence="10" type="ORF">ASTE57867_23102</name>
</gene>
<dbReference type="InterPro" id="IPR008271">
    <property type="entry name" value="Ser/Thr_kinase_AS"/>
</dbReference>
<evidence type="ECO:0000313" key="11">
    <source>
        <dbReference type="Proteomes" id="UP000332933"/>
    </source>
</evidence>
<dbReference type="InterPro" id="IPR000719">
    <property type="entry name" value="Prot_kinase_dom"/>
</dbReference>
<proteinExistence type="predicted"/>
<evidence type="ECO:0000313" key="10">
    <source>
        <dbReference type="EMBL" id="VFT99750.1"/>
    </source>
</evidence>
<reference evidence="10 11" key="1">
    <citation type="submission" date="2019-03" db="EMBL/GenBank/DDBJ databases">
        <authorList>
            <person name="Gaulin E."/>
            <person name="Dumas B."/>
        </authorList>
    </citation>
    <scope>NUCLEOTIDE SEQUENCE [LARGE SCALE GENOMIC DNA]</scope>
    <source>
        <strain evidence="10">CBS 568.67</strain>
    </source>
</reference>
<evidence type="ECO:0000259" key="8">
    <source>
        <dbReference type="PROSITE" id="PS50011"/>
    </source>
</evidence>
<evidence type="ECO:0000313" key="9">
    <source>
        <dbReference type="EMBL" id="KAF0684945.1"/>
    </source>
</evidence>
<dbReference type="EMBL" id="VJMH01007228">
    <property type="protein sequence ID" value="KAF0684945.1"/>
    <property type="molecule type" value="Genomic_DNA"/>
</dbReference>
<dbReference type="Pfam" id="PF00069">
    <property type="entry name" value="Pkinase"/>
    <property type="match status" value="1"/>
</dbReference>
<evidence type="ECO:0000256" key="2">
    <source>
        <dbReference type="ARBA" id="ARBA00022679"/>
    </source>
</evidence>
<dbReference type="GO" id="GO:0005737">
    <property type="term" value="C:cytoplasm"/>
    <property type="evidence" value="ECO:0007669"/>
    <property type="project" value="TreeGrafter"/>
</dbReference>
<dbReference type="Proteomes" id="UP000332933">
    <property type="component" value="Unassembled WGS sequence"/>
</dbReference>
<dbReference type="PROSITE" id="PS00108">
    <property type="entry name" value="PROTEIN_KINASE_ST"/>
    <property type="match status" value="1"/>
</dbReference>
<sequence length="570" mass="63617">MAQVDSADVLVVVGPSALAVDCILAALAHVVLEPETMPLALINMDHPTLSDVYTAISQHHIVVSRRRQDLTSFFPKQIQPMGDEGRQDGGDQAACDATMHESKAGEADKYKKKFTKAEKRGKALQADVERLEDELATANDRVASLQLEFEQFNQDVQELQSQYTKLLETNHRVLWDYLPTHDPAMTEIPPINHDIVETVTCVGDYTIHATIGEGQYASVYACSLRRETGHCPSLMTSPTVDALHGTPHLAVKAIDKSKLHDIVSLFRVHSEIAALRDVHLRHPSLLSVREVIHTSKFIYLVTERGGKDLFDFFGPHEHGVSEATALRIAFKIVEAVKHLHGHDYCHRDLKPENILFTQDNYMIKIVDFGLCAKVGTKVLTDFCGSPGFFAPEMLLHESYDGQKADVWSVGCILLELILGNTFFLQTWMTAYQLDVLSDRQHFHKLIQANIATTQQTLADAAIDAYSPKVKSLLVAMLCEDPRERPTIFQVAQHPWFEAHHRRNSARHKERHDEGSTTVKATMSMIDMGKVKRESHAALTPTRPISAGGDKLTLPSIKSNSPEKATQPLPR</sequence>
<feature type="domain" description="Protein kinase" evidence="8">
    <location>
        <begin position="205"/>
        <end position="496"/>
    </location>
</feature>
<dbReference type="SUPFAM" id="SSF56112">
    <property type="entry name" value="Protein kinase-like (PK-like)"/>
    <property type="match status" value="1"/>
</dbReference>
<dbReference type="PANTHER" id="PTHR24346">
    <property type="entry name" value="MAP/MICROTUBULE AFFINITY-REGULATING KINASE"/>
    <property type="match status" value="1"/>
</dbReference>
<keyword evidence="1" id="KW-0723">Serine/threonine-protein kinase</keyword>
<dbReference type="OrthoDB" id="190564at2759"/>
<dbReference type="Gene3D" id="3.30.200.20">
    <property type="entry name" value="Phosphorylase Kinase, domain 1"/>
    <property type="match status" value="1"/>
</dbReference>
<reference evidence="9" key="2">
    <citation type="submission" date="2019-06" db="EMBL/GenBank/DDBJ databases">
        <title>Genomics analysis of Aphanomyces spp. identifies a new class of oomycete effector associated with host adaptation.</title>
        <authorList>
            <person name="Gaulin E."/>
        </authorList>
    </citation>
    <scope>NUCLEOTIDE SEQUENCE</scope>
    <source>
        <strain evidence="9">CBS 578.67</strain>
    </source>
</reference>
<dbReference type="GO" id="GO:0005524">
    <property type="term" value="F:ATP binding"/>
    <property type="evidence" value="ECO:0007669"/>
    <property type="project" value="UniProtKB-KW"/>
</dbReference>
<evidence type="ECO:0000256" key="1">
    <source>
        <dbReference type="ARBA" id="ARBA00022527"/>
    </source>
</evidence>
<evidence type="ECO:0000256" key="3">
    <source>
        <dbReference type="ARBA" id="ARBA00022741"/>
    </source>
</evidence>